<protein>
    <submittedName>
        <fullName evidence="1">Collagen adhesion protein</fullName>
    </submittedName>
</protein>
<dbReference type="Gene3D" id="2.60.40.740">
    <property type="match status" value="1"/>
</dbReference>
<dbReference type="Proteomes" id="UP000019251">
    <property type="component" value="Unassembled WGS sequence"/>
</dbReference>
<organism evidence="1 2">
    <name type="scientific">Listeria grayi FSL F6-1183</name>
    <dbReference type="NCBI Taxonomy" id="1265827"/>
    <lineage>
        <taxon>Bacteria</taxon>
        <taxon>Bacillati</taxon>
        <taxon>Bacillota</taxon>
        <taxon>Bacilli</taxon>
        <taxon>Bacillales</taxon>
        <taxon>Listeriaceae</taxon>
        <taxon>Listeria</taxon>
    </lineage>
</organism>
<sequence>MKKIISSILILIAITVVNLNLVSASMQEKGTVTTAIPNDTKNTVTKVSKNREVLFQKANGLKNKTLKSNSFDLAFSSKYNQIISSGNIDLTISLAADSNVLTDSMLQISIPKEIVANVGQIQHLIDDGSQIFTFANPAYSISLDGSSYILNIKVDTSVNNGAAWGGSFHLNFDAPKMKASTNINPEQTFRVSYQGKEKSIILPIKTAETGESVLFEKWSKFSIDNSDGLYLLDSKRPRYNIYHLAVNINKNALLHHVVVSDELPQGLEINDSSSPTGGISGTDTASIGGVRIIKLYEDGTRKYVTGQYKNNIDVSSDLKSFNVSLGTVNPSDQFLVEYSVVVTEELPIYVNVSHLVSDEVNRTSQNTAKLKEGIGSNEYLTKEVDKTIIAADEKKTNVYLSSDFTKSGVEKRNNFQRYIG</sequence>
<dbReference type="RefSeq" id="WP_036107680.1">
    <property type="nucleotide sequence ID" value="NZ_AODG01000016.1"/>
</dbReference>
<name>A0A829R4B6_LISGR</name>
<comment type="caution">
    <text evidence="1">The sequence shown here is derived from an EMBL/GenBank/DDBJ whole genome shotgun (WGS) entry which is preliminary data.</text>
</comment>
<accession>A0A829R4B6</accession>
<proteinExistence type="predicted"/>
<evidence type="ECO:0000313" key="1">
    <source>
        <dbReference type="EMBL" id="EUJ26540.1"/>
    </source>
</evidence>
<dbReference type="EMBL" id="AODG01000016">
    <property type="protein sequence ID" value="EUJ26540.1"/>
    <property type="molecule type" value="Genomic_DNA"/>
</dbReference>
<dbReference type="AlphaFoldDB" id="A0A829R4B6"/>
<reference evidence="1 2" key="1">
    <citation type="submission" date="2012-12" db="EMBL/GenBank/DDBJ databases">
        <title>Novel taxa of Listeriaceae from agricultural environments in the United States.</title>
        <authorList>
            <person name="den Bakker H.C."/>
            <person name="Allred A."/>
            <person name="Warchocki S."/>
            <person name="Wright E.M."/>
            <person name="Burrell A."/>
            <person name="Nightingale K.K."/>
            <person name="Kephart D."/>
            <person name="Wiedmann M."/>
        </authorList>
    </citation>
    <scope>NUCLEOTIDE SEQUENCE [LARGE SCALE GENOMIC DNA]</scope>
    <source>
        <strain evidence="1 2">FSL F6-1183</strain>
    </source>
</reference>
<evidence type="ECO:0000313" key="2">
    <source>
        <dbReference type="Proteomes" id="UP000019251"/>
    </source>
</evidence>
<gene>
    <name evidence="1" type="ORF">LMUR_12884</name>
</gene>